<dbReference type="Proteomes" id="UP001379533">
    <property type="component" value="Chromosome"/>
</dbReference>
<evidence type="ECO:0000313" key="5">
    <source>
        <dbReference type="Proteomes" id="UP001379533"/>
    </source>
</evidence>
<name>A0ABZ2K512_9BACT</name>
<accession>A0ABZ2K512</accession>
<reference evidence="4 5" key="1">
    <citation type="submission" date="2021-12" db="EMBL/GenBank/DDBJ databases">
        <title>Discovery of the Pendulisporaceae a myxobacterial family with distinct sporulation behavior and unique specialized metabolism.</title>
        <authorList>
            <person name="Garcia R."/>
            <person name="Popoff A."/>
            <person name="Bader C.D."/>
            <person name="Loehr J."/>
            <person name="Walesch S."/>
            <person name="Walt C."/>
            <person name="Boldt J."/>
            <person name="Bunk B."/>
            <person name="Haeckl F.J.F.P.J."/>
            <person name="Gunesch A.P."/>
            <person name="Birkelbach J."/>
            <person name="Nuebel U."/>
            <person name="Pietschmann T."/>
            <person name="Bach T."/>
            <person name="Mueller R."/>
        </authorList>
    </citation>
    <scope>NUCLEOTIDE SEQUENCE [LARGE SCALE GENOMIC DNA]</scope>
    <source>
        <strain evidence="4 5">MSr12523</strain>
    </source>
</reference>
<evidence type="ECO:0000256" key="2">
    <source>
        <dbReference type="SAM" id="SignalP"/>
    </source>
</evidence>
<gene>
    <name evidence="4" type="ORF">LZC95_40165</name>
</gene>
<feature type="domain" description="Right handed beta helix" evidence="3">
    <location>
        <begin position="224"/>
        <end position="368"/>
    </location>
</feature>
<organism evidence="4 5">
    <name type="scientific">Pendulispora brunnea</name>
    <dbReference type="NCBI Taxonomy" id="2905690"/>
    <lineage>
        <taxon>Bacteria</taxon>
        <taxon>Pseudomonadati</taxon>
        <taxon>Myxococcota</taxon>
        <taxon>Myxococcia</taxon>
        <taxon>Myxococcales</taxon>
        <taxon>Sorangiineae</taxon>
        <taxon>Pendulisporaceae</taxon>
        <taxon>Pendulispora</taxon>
    </lineage>
</organism>
<proteinExistence type="predicted"/>
<feature type="region of interest" description="Disordered" evidence="1">
    <location>
        <begin position="102"/>
        <end position="121"/>
    </location>
</feature>
<sequence>MTFRFIRPTHLLAFALLGCGSTSNAINDTGNDASLRNPEEGPVVYLSQQGNDDNDGLTAATAKRTWNAAIEAVGPGGTVYLSGRYYNERIVIWASGEQGRPVTLRPDPNNRGFIDGGKSNPQGTWRDDNLIRVTGHDIVWDGIEIFNSPWNAIGFDDEAARGVIRRTKIHDVYMQPVSVSADDFLAEDNEIHDSELSNVNNSKLEGVAGTGIGSGWKFDIGGRTKNFTTRRNKIWNNWGENISAFHCDGFVISDNDISPVTAVGIYTDNAANGVVERNFVHDGEGRALAFASEPYGYANIKDPPHDIVWRNNITRSVGPVVFIRDGRKTYYNLHFVGNTFYDTEFYADKGDEGGVRGNEFVDNILDGNFHLLDMPGWSIHHNDWVRGNAQGSNALTVAPGFVNPNAGTPEGLKISASSPLRGAGAAHANLTADYWGASRPSPPSIGAHDSP</sequence>
<dbReference type="InterPro" id="IPR039448">
    <property type="entry name" value="Beta_helix"/>
</dbReference>
<evidence type="ECO:0000256" key="1">
    <source>
        <dbReference type="SAM" id="MobiDB-lite"/>
    </source>
</evidence>
<evidence type="ECO:0000259" key="3">
    <source>
        <dbReference type="Pfam" id="PF13229"/>
    </source>
</evidence>
<dbReference type="SUPFAM" id="SSF51126">
    <property type="entry name" value="Pectin lyase-like"/>
    <property type="match status" value="1"/>
</dbReference>
<dbReference type="EMBL" id="CP089982">
    <property type="protein sequence ID" value="WXA92650.1"/>
    <property type="molecule type" value="Genomic_DNA"/>
</dbReference>
<feature type="chain" id="PRO_5047157135" evidence="2">
    <location>
        <begin position="26"/>
        <end position="451"/>
    </location>
</feature>
<dbReference type="RefSeq" id="WP_394843254.1">
    <property type="nucleotide sequence ID" value="NZ_CP089982.1"/>
</dbReference>
<keyword evidence="2" id="KW-0732">Signal</keyword>
<evidence type="ECO:0000313" key="4">
    <source>
        <dbReference type="EMBL" id="WXA92650.1"/>
    </source>
</evidence>
<dbReference type="PROSITE" id="PS51257">
    <property type="entry name" value="PROKAR_LIPOPROTEIN"/>
    <property type="match status" value="1"/>
</dbReference>
<protein>
    <submittedName>
        <fullName evidence="4">Right-handed parallel beta-helix repeat-containing protein</fullName>
    </submittedName>
</protein>
<dbReference type="Gene3D" id="2.160.20.10">
    <property type="entry name" value="Single-stranded right-handed beta-helix, Pectin lyase-like"/>
    <property type="match status" value="1"/>
</dbReference>
<feature type="signal peptide" evidence="2">
    <location>
        <begin position="1"/>
        <end position="25"/>
    </location>
</feature>
<dbReference type="Pfam" id="PF13229">
    <property type="entry name" value="Beta_helix"/>
    <property type="match status" value="1"/>
</dbReference>
<keyword evidence="5" id="KW-1185">Reference proteome</keyword>
<dbReference type="InterPro" id="IPR011050">
    <property type="entry name" value="Pectin_lyase_fold/virulence"/>
</dbReference>
<dbReference type="InterPro" id="IPR012334">
    <property type="entry name" value="Pectin_lyas_fold"/>
</dbReference>